<keyword evidence="10" id="KW-1185">Reference proteome</keyword>
<dbReference type="PANTHER" id="PTHR45873">
    <property type="entry name" value="DNA POLYMERASE ETA"/>
    <property type="match status" value="1"/>
</dbReference>
<name>A0A0C9TPG2_SPHS4</name>
<evidence type="ECO:0000256" key="1">
    <source>
        <dbReference type="ARBA" id="ARBA00004123"/>
    </source>
</evidence>
<dbReference type="GO" id="GO:0035861">
    <property type="term" value="C:site of double-strand break"/>
    <property type="evidence" value="ECO:0007669"/>
    <property type="project" value="TreeGrafter"/>
</dbReference>
<keyword evidence="6" id="KW-0539">Nucleus</keyword>
<proteinExistence type="predicted"/>
<dbReference type="GO" id="GO:0009314">
    <property type="term" value="P:response to radiation"/>
    <property type="evidence" value="ECO:0007669"/>
    <property type="project" value="TreeGrafter"/>
</dbReference>
<dbReference type="PANTHER" id="PTHR45873:SF1">
    <property type="entry name" value="DNA POLYMERASE ETA"/>
    <property type="match status" value="1"/>
</dbReference>
<dbReference type="GO" id="GO:0006281">
    <property type="term" value="P:DNA repair"/>
    <property type="evidence" value="ECO:0007669"/>
    <property type="project" value="UniProtKB-KW"/>
</dbReference>
<dbReference type="OrthoDB" id="5723at2759"/>
<dbReference type="InterPro" id="IPR017961">
    <property type="entry name" value="DNA_pol_Y-fam_little_finger"/>
</dbReference>
<dbReference type="InterPro" id="IPR036775">
    <property type="entry name" value="DNA_pol_Y-fam_lit_finger_sf"/>
</dbReference>
<keyword evidence="4" id="KW-0227">DNA damage</keyword>
<evidence type="ECO:0000256" key="4">
    <source>
        <dbReference type="ARBA" id="ARBA00022763"/>
    </source>
</evidence>
<evidence type="ECO:0000259" key="8">
    <source>
        <dbReference type="Pfam" id="PF11799"/>
    </source>
</evidence>
<dbReference type="SUPFAM" id="SSF100879">
    <property type="entry name" value="Lesion bypass DNA polymerase (Y-family), little finger domain"/>
    <property type="match status" value="1"/>
</dbReference>
<dbReference type="GO" id="GO:0005657">
    <property type="term" value="C:replication fork"/>
    <property type="evidence" value="ECO:0007669"/>
    <property type="project" value="TreeGrafter"/>
</dbReference>
<evidence type="ECO:0000256" key="3">
    <source>
        <dbReference type="ARBA" id="ARBA00022723"/>
    </source>
</evidence>
<feature type="non-terminal residue" evidence="9">
    <location>
        <position position="1"/>
    </location>
</feature>
<dbReference type="GO" id="GO:0042276">
    <property type="term" value="P:error-prone translesion synthesis"/>
    <property type="evidence" value="ECO:0007669"/>
    <property type="project" value="TreeGrafter"/>
</dbReference>
<dbReference type="AlphaFoldDB" id="A0A0C9TPG2"/>
<evidence type="ECO:0000313" key="10">
    <source>
        <dbReference type="Proteomes" id="UP000054279"/>
    </source>
</evidence>
<evidence type="ECO:0000256" key="6">
    <source>
        <dbReference type="ARBA" id="ARBA00023242"/>
    </source>
</evidence>
<feature type="non-terminal residue" evidence="9">
    <location>
        <position position="146"/>
    </location>
</feature>
<dbReference type="GO" id="GO:0005634">
    <property type="term" value="C:nucleus"/>
    <property type="evidence" value="ECO:0007669"/>
    <property type="project" value="UniProtKB-SubCell"/>
</dbReference>
<dbReference type="GO" id="GO:0046872">
    <property type="term" value="F:metal ion binding"/>
    <property type="evidence" value="ECO:0007669"/>
    <property type="project" value="UniProtKB-KW"/>
</dbReference>
<evidence type="ECO:0000313" key="9">
    <source>
        <dbReference type="EMBL" id="KIJ23819.1"/>
    </source>
</evidence>
<dbReference type="GO" id="GO:0003684">
    <property type="term" value="F:damaged DNA binding"/>
    <property type="evidence" value="ECO:0007669"/>
    <property type="project" value="InterPro"/>
</dbReference>
<accession>A0A0C9TPG2</accession>
<evidence type="ECO:0000256" key="7">
    <source>
        <dbReference type="SAM" id="MobiDB-lite"/>
    </source>
</evidence>
<comment type="subcellular location">
    <subcellularLocation>
        <location evidence="1">Nucleus</location>
    </subcellularLocation>
</comment>
<dbReference type="HOGENOM" id="CLU_1781988_0_0_1"/>
<dbReference type="Proteomes" id="UP000054279">
    <property type="component" value="Unassembled WGS sequence"/>
</dbReference>
<dbReference type="Gene3D" id="3.30.1490.100">
    <property type="entry name" value="DNA polymerase, Y-family, little finger domain"/>
    <property type="match status" value="1"/>
</dbReference>
<organism evidence="9 10">
    <name type="scientific">Sphaerobolus stellatus (strain SS14)</name>
    <dbReference type="NCBI Taxonomy" id="990650"/>
    <lineage>
        <taxon>Eukaryota</taxon>
        <taxon>Fungi</taxon>
        <taxon>Dikarya</taxon>
        <taxon>Basidiomycota</taxon>
        <taxon>Agaricomycotina</taxon>
        <taxon>Agaricomycetes</taxon>
        <taxon>Phallomycetidae</taxon>
        <taxon>Geastrales</taxon>
        <taxon>Sphaerobolaceae</taxon>
        <taxon>Sphaerobolus</taxon>
    </lineage>
</organism>
<protein>
    <recommendedName>
        <fullName evidence="8">DNA polymerase Y-family little finger domain-containing protein</fullName>
    </recommendedName>
</protein>
<dbReference type="InterPro" id="IPR052230">
    <property type="entry name" value="DNA_polymerase_eta"/>
</dbReference>
<evidence type="ECO:0000256" key="2">
    <source>
        <dbReference type="ARBA" id="ARBA00022679"/>
    </source>
</evidence>
<dbReference type="EMBL" id="KN837581">
    <property type="protein sequence ID" value="KIJ23819.1"/>
    <property type="molecule type" value="Genomic_DNA"/>
</dbReference>
<reference evidence="9 10" key="1">
    <citation type="submission" date="2014-06" db="EMBL/GenBank/DDBJ databases">
        <title>Evolutionary Origins and Diversification of the Mycorrhizal Mutualists.</title>
        <authorList>
            <consortium name="DOE Joint Genome Institute"/>
            <consortium name="Mycorrhizal Genomics Consortium"/>
            <person name="Kohler A."/>
            <person name="Kuo A."/>
            <person name="Nagy L.G."/>
            <person name="Floudas D."/>
            <person name="Copeland A."/>
            <person name="Barry K.W."/>
            <person name="Cichocki N."/>
            <person name="Veneault-Fourrey C."/>
            <person name="LaButti K."/>
            <person name="Lindquist E.A."/>
            <person name="Lipzen A."/>
            <person name="Lundell T."/>
            <person name="Morin E."/>
            <person name="Murat C."/>
            <person name="Riley R."/>
            <person name="Ohm R."/>
            <person name="Sun H."/>
            <person name="Tunlid A."/>
            <person name="Henrissat B."/>
            <person name="Grigoriev I.V."/>
            <person name="Hibbett D.S."/>
            <person name="Martin F."/>
        </authorList>
    </citation>
    <scope>NUCLEOTIDE SEQUENCE [LARGE SCALE GENOMIC DNA]</scope>
    <source>
        <strain evidence="9 10">SS14</strain>
    </source>
</reference>
<dbReference type="GO" id="GO:0003887">
    <property type="term" value="F:DNA-directed DNA polymerase activity"/>
    <property type="evidence" value="ECO:0007669"/>
    <property type="project" value="TreeGrafter"/>
</dbReference>
<keyword evidence="5" id="KW-0234">DNA repair</keyword>
<dbReference type="Pfam" id="PF11799">
    <property type="entry name" value="IMS_C"/>
    <property type="match status" value="1"/>
</dbReference>
<keyword evidence="2" id="KW-0808">Transferase</keyword>
<feature type="region of interest" description="Disordered" evidence="7">
    <location>
        <begin position="1"/>
        <end position="23"/>
    </location>
</feature>
<evidence type="ECO:0000256" key="5">
    <source>
        <dbReference type="ARBA" id="ARBA00023204"/>
    </source>
</evidence>
<sequence length="146" mass="16136">VKEKPPIPKSMGASKNLQQPVTHPSEGAHWLRILAGELAYRLREARDENPTLWPKTLGLHISEAWSVSKSRQCPFPFSRNPNIDYICKIGEKLWTELVGTAADFEKNKASGRVTTMKITHVSLGFSGVEVMAAGQQSIEGFFATGK</sequence>
<keyword evidence="3" id="KW-0479">Metal-binding</keyword>
<feature type="compositionally biased region" description="Polar residues" evidence="7">
    <location>
        <begin position="13"/>
        <end position="22"/>
    </location>
</feature>
<feature type="domain" description="DNA polymerase Y-family little finger" evidence="8">
    <location>
        <begin position="8"/>
        <end position="137"/>
    </location>
</feature>
<gene>
    <name evidence="9" type="ORF">M422DRAFT_94566</name>
</gene>